<dbReference type="InterPro" id="IPR036388">
    <property type="entry name" value="WH-like_DNA-bd_sf"/>
</dbReference>
<name>A0A0A7GAS2_GEOAI</name>
<accession>A0A0A7GAS2</accession>
<dbReference type="KEGG" id="gac:GACE_0080"/>
<gene>
    <name evidence="1" type="ORF">GACE_0080</name>
</gene>
<organism evidence="1 2">
    <name type="scientific">Geoglobus acetivorans</name>
    <dbReference type="NCBI Taxonomy" id="565033"/>
    <lineage>
        <taxon>Archaea</taxon>
        <taxon>Methanobacteriati</taxon>
        <taxon>Methanobacteriota</taxon>
        <taxon>Archaeoglobi</taxon>
        <taxon>Archaeoglobales</taxon>
        <taxon>Archaeoglobaceae</taxon>
        <taxon>Geoglobus</taxon>
    </lineage>
</organism>
<dbReference type="Proteomes" id="UP000030624">
    <property type="component" value="Chromosome"/>
</dbReference>
<evidence type="ECO:0000313" key="1">
    <source>
        <dbReference type="EMBL" id="AIY89140.1"/>
    </source>
</evidence>
<dbReference type="PANTHER" id="PTHR34849">
    <property type="entry name" value="SSL5025 PROTEIN"/>
    <property type="match status" value="1"/>
</dbReference>
<dbReference type="eggNOG" id="arCOG07520">
    <property type="taxonomic scope" value="Archaea"/>
</dbReference>
<dbReference type="Pfam" id="PF04255">
    <property type="entry name" value="DUF433"/>
    <property type="match status" value="1"/>
</dbReference>
<dbReference type="InterPro" id="IPR007367">
    <property type="entry name" value="DUF433"/>
</dbReference>
<dbReference type="HOGENOM" id="CLU_126005_2_1_2"/>
<sequence>MERIEVDLGKLGGKPVIKGTRIPVHLILEMLASGMSIEDIPKEYPELSEEDVREAIRYASKILSREESYEIPVG</sequence>
<dbReference type="EMBL" id="CP009552">
    <property type="protein sequence ID" value="AIY89140.1"/>
    <property type="molecule type" value="Genomic_DNA"/>
</dbReference>
<evidence type="ECO:0008006" key="3">
    <source>
        <dbReference type="Google" id="ProtNLM"/>
    </source>
</evidence>
<proteinExistence type="predicted"/>
<dbReference type="InterPro" id="IPR009057">
    <property type="entry name" value="Homeodomain-like_sf"/>
</dbReference>
<dbReference type="AlphaFoldDB" id="A0A0A7GAS2"/>
<dbReference type="PANTHER" id="PTHR34849:SF3">
    <property type="entry name" value="SSR2962 PROTEIN"/>
    <property type="match status" value="1"/>
</dbReference>
<dbReference type="Gene3D" id="1.10.10.10">
    <property type="entry name" value="Winged helix-like DNA-binding domain superfamily/Winged helix DNA-binding domain"/>
    <property type="match status" value="1"/>
</dbReference>
<dbReference type="RefSeq" id="WP_048090245.1">
    <property type="nucleotide sequence ID" value="NZ_CP009552.1"/>
</dbReference>
<dbReference type="GeneID" id="24796683"/>
<evidence type="ECO:0000313" key="2">
    <source>
        <dbReference type="Proteomes" id="UP000030624"/>
    </source>
</evidence>
<protein>
    <recommendedName>
        <fullName evidence="3">Antitoxin</fullName>
    </recommendedName>
</protein>
<reference evidence="1 2" key="1">
    <citation type="journal article" date="2015" name="Appl. Environ. Microbiol.">
        <title>The Geoglobus acetivorans genome: Fe(III) reduction, acetate utilization, autotrophic growth, and degradation of aromatic compounds in a hyperthermophilic archaeon.</title>
        <authorList>
            <person name="Mardanov A.V."/>
            <person name="Slododkina G.B."/>
            <person name="Slobodkin A.I."/>
            <person name="Beletsky A.V."/>
            <person name="Gavrilov S.N."/>
            <person name="Kublanov I.V."/>
            <person name="Bonch-Osmolovskaya E.A."/>
            <person name="Skryabin K.G."/>
            <person name="Ravin N.V."/>
        </authorList>
    </citation>
    <scope>NUCLEOTIDE SEQUENCE [LARGE SCALE GENOMIC DNA]</scope>
    <source>
        <strain evidence="1 2">SBH6</strain>
    </source>
</reference>
<dbReference type="SUPFAM" id="SSF46689">
    <property type="entry name" value="Homeodomain-like"/>
    <property type="match status" value="1"/>
</dbReference>
<dbReference type="STRING" id="565033.GACE_0080"/>